<reference evidence="2 3" key="1">
    <citation type="submission" date="2024-04" db="EMBL/GenBank/DDBJ databases">
        <authorList>
            <consortium name="Genoscope - CEA"/>
            <person name="William W."/>
        </authorList>
    </citation>
    <scope>NUCLEOTIDE SEQUENCE [LARGE SCALE GENOMIC DNA]</scope>
</reference>
<name>A0AAV2HCS1_LYMST</name>
<feature type="compositionally biased region" description="Polar residues" evidence="1">
    <location>
        <begin position="59"/>
        <end position="70"/>
    </location>
</feature>
<feature type="region of interest" description="Disordered" evidence="1">
    <location>
        <begin position="131"/>
        <end position="159"/>
    </location>
</feature>
<feature type="compositionally biased region" description="Gly residues" evidence="1">
    <location>
        <begin position="335"/>
        <end position="347"/>
    </location>
</feature>
<evidence type="ECO:0000313" key="3">
    <source>
        <dbReference type="Proteomes" id="UP001497497"/>
    </source>
</evidence>
<feature type="compositionally biased region" description="Acidic residues" evidence="1">
    <location>
        <begin position="143"/>
        <end position="157"/>
    </location>
</feature>
<feature type="compositionally biased region" description="Polar residues" evidence="1">
    <location>
        <begin position="263"/>
        <end position="272"/>
    </location>
</feature>
<evidence type="ECO:0000313" key="2">
    <source>
        <dbReference type="EMBL" id="CAL1531145.1"/>
    </source>
</evidence>
<evidence type="ECO:0000256" key="1">
    <source>
        <dbReference type="SAM" id="MobiDB-lite"/>
    </source>
</evidence>
<comment type="caution">
    <text evidence="2">The sequence shown here is derived from an EMBL/GenBank/DDBJ whole genome shotgun (WGS) entry which is preliminary data.</text>
</comment>
<feature type="region of interest" description="Disordered" evidence="1">
    <location>
        <begin position="1"/>
        <end position="117"/>
    </location>
</feature>
<organism evidence="2 3">
    <name type="scientific">Lymnaea stagnalis</name>
    <name type="common">Great pond snail</name>
    <name type="synonym">Helix stagnalis</name>
    <dbReference type="NCBI Taxonomy" id="6523"/>
    <lineage>
        <taxon>Eukaryota</taxon>
        <taxon>Metazoa</taxon>
        <taxon>Spiralia</taxon>
        <taxon>Lophotrochozoa</taxon>
        <taxon>Mollusca</taxon>
        <taxon>Gastropoda</taxon>
        <taxon>Heterobranchia</taxon>
        <taxon>Euthyneura</taxon>
        <taxon>Panpulmonata</taxon>
        <taxon>Hygrophila</taxon>
        <taxon>Lymnaeoidea</taxon>
        <taxon>Lymnaeidae</taxon>
        <taxon>Lymnaea</taxon>
    </lineage>
</organism>
<feature type="compositionally biased region" description="Low complexity" evidence="1">
    <location>
        <begin position="71"/>
        <end position="103"/>
    </location>
</feature>
<dbReference type="Proteomes" id="UP001497497">
    <property type="component" value="Unassembled WGS sequence"/>
</dbReference>
<proteinExistence type="predicted"/>
<keyword evidence="3" id="KW-1185">Reference proteome</keyword>
<sequence length="365" mass="39220">MAAQVMPISSGGSYLDSPGFNHRRTKLPPSGFSRREVVAPMPGLNFDTSDLDDSLSPSYRHQSPLLNTPDSGFSGAASLSLLKTPESESSSNVVTPSSSGSGNVQRKRKTVNFDESQTSIVVISPDDLFNTYSKTQVPSREHEDEDDDAPGDYEPEDVYPLACPDDLLDDPHARYVVDSLTGWPLKRSQSLESRDNPFLPGGDLSREAEDLLRRATIIRDNFYLNEEEKKTLQEQQLLQQKQGKQPRSTKHVQIVDQDGHTYGSDSSPTSSGAVEERISPQSSNTFAAAPAPQNGDDGAQPKENGKAGELTAASPDSGKTAIPDSDGQSLPLGQTGPGSGGLSGGGELQVHDSDKKKRNKCCSVM</sequence>
<dbReference type="AlphaFoldDB" id="A0AAV2HCS1"/>
<accession>A0AAV2HCS1</accession>
<protein>
    <submittedName>
        <fullName evidence="2">Uncharacterized protein</fullName>
    </submittedName>
</protein>
<feature type="compositionally biased region" description="Basic residues" evidence="1">
    <location>
        <begin position="356"/>
        <end position="365"/>
    </location>
</feature>
<gene>
    <name evidence="2" type="ORF">GSLYS_00005240001</name>
</gene>
<feature type="compositionally biased region" description="Low complexity" evidence="1">
    <location>
        <begin position="234"/>
        <end position="245"/>
    </location>
</feature>
<dbReference type="EMBL" id="CAXITT010000081">
    <property type="protein sequence ID" value="CAL1531145.1"/>
    <property type="molecule type" value="Genomic_DNA"/>
</dbReference>
<feature type="region of interest" description="Disordered" evidence="1">
    <location>
        <begin position="185"/>
        <end position="205"/>
    </location>
</feature>
<feature type="region of interest" description="Disordered" evidence="1">
    <location>
        <begin position="234"/>
        <end position="365"/>
    </location>
</feature>